<evidence type="ECO:0000313" key="14">
    <source>
        <dbReference type="EMBL" id="OQV17048.1"/>
    </source>
</evidence>
<dbReference type="PANTHER" id="PTHR12196:SF2">
    <property type="entry name" value="DIPHTHINE--AMMONIA LIGASE"/>
    <property type="match status" value="1"/>
</dbReference>
<comment type="catalytic activity">
    <reaction evidence="12">
        <text>diphthine-[translation elongation factor 2] + NH4(+) + ATP = diphthamide-[translation elongation factor 2] + AMP + diphosphate + H(+)</text>
        <dbReference type="Rhea" id="RHEA:19753"/>
        <dbReference type="Rhea" id="RHEA-COMP:10172"/>
        <dbReference type="Rhea" id="RHEA-COMP:10174"/>
        <dbReference type="ChEBI" id="CHEBI:15378"/>
        <dbReference type="ChEBI" id="CHEBI:16692"/>
        <dbReference type="ChEBI" id="CHEBI:28938"/>
        <dbReference type="ChEBI" id="CHEBI:30616"/>
        <dbReference type="ChEBI" id="CHEBI:33019"/>
        <dbReference type="ChEBI" id="CHEBI:82696"/>
        <dbReference type="ChEBI" id="CHEBI:456215"/>
        <dbReference type="EC" id="6.3.1.14"/>
    </reaction>
</comment>
<keyword evidence="6" id="KW-0547">Nucleotide-binding</keyword>
<evidence type="ECO:0000256" key="1">
    <source>
        <dbReference type="ARBA" id="ARBA00005156"/>
    </source>
</evidence>
<dbReference type="InterPro" id="IPR002761">
    <property type="entry name" value="Diphthami_syn_dom"/>
</dbReference>
<evidence type="ECO:0000259" key="13">
    <source>
        <dbReference type="Pfam" id="PF01902"/>
    </source>
</evidence>
<dbReference type="PIRSF" id="PIRSF039123">
    <property type="entry name" value="Diphthamide_synthase"/>
    <property type="match status" value="1"/>
</dbReference>
<dbReference type="SUPFAM" id="SSF52402">
    <property type="entry name" value="Adenine nucleotide alpha hydrolases-like"/>
    <property type="match status" value="1"/>
</dbReference>
<evidence type="ECO:0000256" key="11">
    <source>
        <dbReference type="ARBA" id="ARBA00032849"/>
    </source>
</evidence>
<dbReference type="GO" id="GO:0017178">
    <property type="term" value="F:diphthine-ammonia ligase activity"/>
    <property type="evidence" value="ECO:0007669"/>
    <property type="project" value="UniProtKB-EC"/>
</dbReference>
<keyword evidence="7" id="KW-0067">ATP-binding</keyword>
<dbReference type="EC" id="6.3.1.14" evidence="3"/>
<reference evidence="15" key="1">
    <citation type="submission" date="2017-01" db="EMBL/GenBank/DDBJ databases">
        <title>Comparative genomics of anhydrobiosis in the tardigrade Hypsibius dujardini.</title>
        <authorList>
            <person name="Yoshida Y."/>
            <person name="Koutsovoulos G."/>
            <person name="Laetsch D."/>
            <person name="Stevens L."/>
            <person name="Kumar S."/>
            <person name="Horikawa D."/>
            <person name="Ishino K."/>
            <person name="Komine S."/>
            <person name="Tomita M."/>
            <person name="Blaxter M."/>
            <person name="Arakawa K."/>
        </authorList>
    </citation>
    <scope>NUCLEOTIDE SEQUENCE [LARGE SCALE GENOMIC DNA]</scope>
    <source>
        <strain evidence="15">Z151</strain>
    </source>
</reference>
<gene>
    <name evidence="14" type="ORF">BV898_08910</name>
</gene>
<protein>
    <recommendedName>
        <fullName evidence="4">Diphthine--ammonia ligase</fullName>
        <ecNumber evidence="3">6.3.1.14</ecNumber>
    </recommendedName>
    <alternativeName>
        <fullName evidence="9">ATP-binding domain-containing protein 4</fullName>
    </alternativeName>
    <alternativeName>
        <fullName evidence="8">Diphthamide synthase</fullName>
    </alternativeName>
    <alternativeName>
        <fullName evidence="10">Diphthamide synthetase</fullName>
    </alternativeName>
    <alternativeName>
        <fullName evidence="11">Protein DPH6 homolog</fullName>
    </alternativeName>
</protein>
<evidence type="ECO:0000256" key="10">
    <source>
        <dbReference type="ARBA" id="ARBA00031552"/>
    </source>
</evidence>
<evidence type="ECO:0000256" key="12">
    <source>
        <dbReference type="ARBA" id="ARBA00048108"/>
    </source>
</evidence>
<dbReference type="GO" id="GO:0005524">
    <property type="term" value="F:ATP binding"/>
    <property type="evidence" value="ECO:0007669"/>
    <property type="project" value="UniProtKB-KW"/>
</dbReference>
<comment type="pathway">
    <text evidence="1">Protein modification; peptidyl-diphthamide biosynthesis.</text>
</comment>
<evidence type="ECO:0000256" key="5">
    <source>
        <dbReference type="ARBA" id="ARBA00022598"/>
    </source>
</evidence>
<accession>A0A1W0WPB6</accession>
<dbReference type="Proteomes" id="UP000192578">
    <property type="component" value="Unassembled WGS sequence"/>
</dbReference>
<evidence type="ECO:0000256" key="9">
    <source>
        <dbReference type="ARBA" id="ARBA00031202"/>
    </source>
</evidence>
<proteinExistence type="inferred from homology"/>
<dbReference type="InterPro" id="IPR014729">
    <property type="entry name" value="Rossmann-like_a/b/a_fold"/>
</dbReference>
<evidence type="ECO:0000256" key="6">
    <source>
        <dbReference type="ARBA" id="ARBA00022741"/>
    </source>
</evidence>
<evidence type="ECO:0000256" key="2">
    <source>
        <dbReference type="ARBA" id="ARBA00008496"/>
    </source>
</evidence>
<dbReference type="EMBL" id="MTYJ01000067">
    <property type="protein sequence ID" value="OQV17048.1"/>
    <property type="molecule type" value="Genomic_DNA"/>
</dbReference>
<dbReference type="GO" id="GO:0017183">
    <property type="term" value="P:protein histidyl modification to diphthamide"/>
    <property type="evidence" value="ECO:0007669"/>
    <property type="project" value="UniProtKB-UniPathway"/>
</dbReference>
<evidence type="ECO:0000313" key="15">
    <source>
        <dbReference type="Proteomes" id="UP000192578"/>
    </source>
</evidence>
<dbReference type="FunFam" id="3.40.50.620:FF:000069">
    <property type="entry name" value="diphthine--ammonia ligase"/>
    <property type="match status" value="1"/>
</dbReference>
<dbReference type="InterPro" id="IPR030662">
    <property type="entry name" value="DPH6/MJ0570"/>
</dbReference>
<name>A0A1W0WPB6_HYPEX</name>
<dbReference type="PANTHER" id="PTHR12196">
    <property type="entry name" value="DOMAIN OF UNKNOWN FUNCTION 71 DUF71 -CONTAINING PROTEIN"/>
    <property type="match status" value="1"/>
</dbReference>
<evidence type="ECO:0000256" key="4">
    <source>
        <dbReference type="ARBA" id="ARBA00018426"/>
    </source>
</evidence>
<keyword evidence="15" id="KW-1185">Reference proteome</keyword>
<evidence type="ECO:0000256" key="3">
    <source>
        <dbReference type="ARBA" id="ARBA00012089"/>
    </source>
</evidence>
<dbReference type="AlphaFoldDB" id="A0A1W0WPB6"/>
<dbReference type="Gene3D" id="3.90.1490.10">
    <property type="entry name" value="putative n-type atp pyrophosphatase, domain 2"/>
    <property type="match status" value="1"/>
</dbReference>
<evidence type="ECO:0000256" key="8">
    <source>
        <dbReference type="ARBA" id="ARBA00029814"/>
    </source>
</evidence>
<feature type="domain" description="Diphthamide synthase" evidence="13">
    <location>
        <begin position="5"/>
        <end position="233"/>
    </location>
</feature>
<comment type="caution">
    <text evidence="14">The sequence shown here is derived from an EMBL/GenBank/DDBJ whole genome shotgun (WGS) entry which is preliminary data.</text>
</comment>
<comment type="similarity">
    <text evidence="2">Belongs to the Diphthine--ammonia ligase family.</text>
</comment>
<dbReference type="NCBIfam" id="TIGR00290">
    <property type="entry name" value="MJ0570_dom"/>
    <property type="match status" value="1"/>
</dbReference>
<organism evidence="14 15">
    <name type="scientific">Hypsibius exemplaris</name>
    <name type="common">Freshwater tardigrade</name>
    <dbReference type="NCBI Taxonomy" id="2072580"/>
    <lineage>
        <taxon>Eukaryota</taxon>
        <taxon>Metazoa</taxon>
        <taxon>Ecdysozoa</taxon>
        <taxon>Tardigrada</taxon>
        <taxon>Eutardigrada</taxon>
        <taxon>Parachela</taxon>
        <taxon>Hypsibioidea</taxon>
        <taxon>Hypsibiidae</taxon>
        <taxon>Hypsibius</taxon>
    </lineage>
</organism>
<dbReference type="CDD" id="cd01994">
    <property type="entry name" value="AANH_PF0828-like"/>
    <property type="match status" value="1"/>
</dbReference>
<sequence length="280" mass="31130">MTPMMNVVALVSGGKDSCFNMMCAVADGHRIVALANLQPKGTDELDSYMYQTVGHQAISYYAEAMRLPVYRRFISGTPLSQTKDYEATPDDEVEDLYDLLVEIQSHTPFEAVAVGAIMSEYQTLRVLNICKRLNIKALTYLWQRNQQELLHEMVATDVDAILIKVAALGLTPEKHLGKSVKDLAEYLIQLEAQYGCNPCGEGGEYESLVLDCPLFSKRVVIDESEAVAVSTDSVCPIGFLNPKVLHLEEKPGFDVSKSQRELLEPYMAVLRGSLSKSLRE</sequence>
<dbReference type="OrthoDB" id="686384at2759"/>
<dbReference type="UniPathway" id="UPA00559"/>
<evidence type="ECO:0000256" key="7">
    <source>
        <dbReference type="ARBA" id="ARBA00022840"/>
    </source>
</evidence>
<dbReference type="FunFam" id="3.90.1490.10:FF:000001">
    <property type="entry name" value="Diphthine--ammonia ligase"/>
    <property type="match status" value="1"/>
</dbReference>
<dbReference type="Gene3D" id="3.40.50.620">
    <property type="entry name" value="HUPs"/>
    <property type="match status" value="1"/>
</dbReference>
<dbReference type="Pfam" id="PF01902">
    <property type="entry name" value="Diphthami_syn_2"/>
    <property type="match status" value="1"/>
</dbReference>
<keyword evidence="5 14" id="KW-0436">Ligase</keyword>